<evidence type="ECO:0000313" key="2">
    <source>
        <dbReference type="Proteomes" id="UP000265703"/>
    </source>
</evidence>
<reference evidence="1 2" key="1">
    <citation type="submission" date="2018-06" db="EMBL/GenBank/DDBJ databases">
        <title>Comparative genomics reveals the genomic features of Rhizophagus irregularis, R. cerebriforme, R. diaphanum and Gigaspora rosea, and their symbiotic lifestyle signature.</title>
        <authorList>
            <person name="Morin E."/>
            <person name="San Clemente H."/>
            <person name="Chen E.C.H."/>
            <person name="De La Providencia I."/>
            <person name="Hainaut M."/>
            <person name="Kuo A."/>
            <person name="Kohler A."/>
            <person name="Murat C."/>
            <person name="Tang N."/>
            <person name="Roy S."/>
            <person name="Loubradou J."/>
            <person name="Henrissat B."/>
            <person name="Grigoriev I.V."/>
            <person name="Corradi N."/>
            <person name="Roux C."/>
            <person name="Martin F.M."/>
        </authorList>
    </citation>
    <scope>NUCLEOTIDE SEQUENCE [LARGE SCALE GENOMIC DNA]</scope>
    <source>
        <strain evidence="1 2">DAOM 227022</strain>
    </source>
</reference>
<accession>A0A397TG17</accession>
<dbReference type="EMBL" id="QKYT01000033">
    <property type="protein sequence ID" value="RIA97183.1"/>
    <property type="molecule type" value="Genomic_DNA"/>
</dbReference>
<dbReference type="Proteomes" id="UP000265703">
    <property type="component" value="Unassembled WGS sequence"/>
</dbReference>
<protein>
    <submittedName>
        <fullName evidence="1">Uncharacterized protein</fullName>
    </submittedName>
</protein>
<gene>
    <name evidence="1" type="ORF">C1645_814424</name>
</gene>
<dbReference type="OrthoDB" id="2438138at2759"/>
<organism evidence="1 2">
    <name type="scientific">Glomus cerebriforme</name>
    <dbReference type="NCBI Taxonomy" id="658196"/>
    <lineage>
        <taxon>Eukaryota</taxon>
        <taxon>Fungi</taxon>
        <taxon>Fungi incertae sedis</taxon>
        <taxon>Mucoromycota</taxon>
        <taxon>Glomeromycotina</taxon>
        <taxon>Glomeromycetes</taxon>
        <taxon>Glomerales</taxon>
        <taxon>Glomeraceae</taxon>
        <taxon>Glomus</taxon>
    </lineage>
</organism>
<keyword evidence="2" id="KW-1185">Reference proteome</keyword>
<dbReference type="InterPro" id="IPR011009">
    <property type="entry name" value="Kinase-like_dom_sf"/>
</dbReference>
<dbReference type="InterPro" id="IPR008266">
    <property type="entry name" value="Tyr_kinase_AS"/>
</dbReference>
<dbReference type="Gene3D" id="1.10.510.10">
    <property type="entry name" value="Transferase(Phosphotransferase) domain 1"/>
    <property type="match status" value="1"/>
</dbReference>
<dbReference type="GO" id="GO:0004672">
    <property type="term" value="F:protein kinase activity"/>
    <property type="evidence" value="ECO:0007669"/>
    <property type="project" value="InterPro"/>
</dbReference>
<dbReference type="PROSITE" id="PS00109">
    <property type="entry name" value="PROTEIN_KINASE_TYR"/>
    <property type="match status" value="1"/>
</dbReference>
<comment type="caution">
    <text evidence="1">The sequence shown here is derived from an EMBL/GenBank/DDBJ whole genome shotgun (WGS) entry which is preliminary data.</text>
</comment>
<proteinExistence type="predicted"/>
<name>A0A397TG17_9GLOM</name>
<dbReference type="AlphaFoldDB" id="A0A397TG17"/>
<evidence type="ECO:0000313" key="1">
    <source>
        <dbReference type="EMBL" id="RIA97183.1"/>
    </source>
</evidence>
<sequence>MSNVAGSSTDAVSNLTIETQQVNGDSFLDLTAVDFERWGILGEPAKKIERLIKKIQEEQPVAVDRTTLICDILIQPFNTVPNQANDLKSLVNAKLIQKLPVSFYEERKFPQFAEYIQTNDDEYGSNLAKHIFCLLTDIFEKQDLDDTSEDMSLGRGMLPIEIDQSSKDQGMTTVGNKRPDFLCWTNNMLLFKGEEKVDAKNFPIAEHELEDKFNKKIGAPKFGAEELIELYLKLRLHENNYVHYDIRLSNIVFVPGVKDYKYVLIDFEHSNISGFSPSEYLKDWDGRTLNNKNNYIA</sequence>
<dbReference type="SUPFAM" id="SSF56112">
    <property type="entry name" value="Protein kinase-like (PK-like)"/>
    <property type="match status" value="1"/>
</dbReference>